<dbReference type="CDD" id="cd00132">
    <property type="entry name" value="CRIB"/>
    <property type="match status" value="1"/>
</dbReference>
<evidence type="ECO:0008006" key="6">
    <source>
        <dbReference type="Google" id="ProtNLM"/>
    </source>
</evidence>
<protein>
    <recommendedName>
        <fullName evidence="6">CRIB domain-containing protein</fullName>
    </recommendedName>
</protein>
<feature type="region of interest" description="Disordered" evidence="1">
    <location>
        <begin position="197"/>
        <end position="285"/>
    </location>
</feature>
<feature type="compositionally biased region" description="Low complexity" evidence="1">
    <location>
        <begin position="217"/>
        <end position="231"/>
    </location>
</feature>
<dbReference type="Proteomes" id="UP000494206">
    <property type="component" value="Unassembled WGS sequence"/>
</dbReference>
<feature type="compositionally biased region" description="Low complexity" evidence="1">
    <location>
        <begin position="576"/>
        <end position="588"/>
    </location>
</feature>
<evidence type="ECO:0000259" key="2">
    <source>
        <dbReference type="PROSITE" id="PS50108"/>
    </source>
</evidence>
<dbReference type="OrthoDB" id="8963340at2759"/>
<dbReference type="AlphaFoldDB" id="A0A8S1F881"/>
<feature type="domain" description="WH2" evidence="3">
    <location>
        <begin position="560"/>
        <end position="577"/>
    </location>
</feature>
<evidence type="ECO:0000256" key="1">
    <source>
        <dbReference type="SAM" id="MobiDB-lite"/>
    </source>
</evidence>
<feature type="compositionally biased region" description="Pro residues" evidence="1">
    <location>
        <begin position="25"/>
        <end position="35"/>
    </location>
</feature>
<feature type="compositionally biased region" description="Acidic residues" evidence="1">
    <location>
        <begin position="649"/>
        <end position="665"/>
    </location>
</feature>
<dbReference type="EMBL" id="CADEPM010000008">
    <property type="protein sequence ID" value="CAB3409127.1"/>
    <property type="molecule type" value="Genomic_DNA"/>
</dbReference>
<feature type="region of interest" description="Disordered" evidence="1">
    <location>
        <begin position="415"/>
        <end position="594"/>
    </location>
</feature>
<evidence type="ECO:0000259" key="3">
    <source>
        <dbReference type="PROSITE" id="PS51082"/>
    </source>
</evidence>
<dbReference type="SMART" id="SM00285">
    <property type="entry name" value="PBD"/>
    <property type="match status" value="1"/>
</dbReference>
<dbReference type="GO" id="GO:0003779">
    <property type="term" value="F:actin binding"/>
    <property type="evidence" value="ECO:0007669"/>
    <property type="project" value="InterPro"/>
</dbReference>
<feature type="region of interest" description="Disordered" evidence="1">
    <location>
        <begin position="20"/>
        <end position="39"/>
    </location>
</feature>
<feature type="region of interest" description="Disordered" evidence="1">
    <location>
        <begin position="307"/>
        <end position="332"/>
    </location>
</feature>
<name>A0A8S1F881_9PELO</name>
<proteinExistence type="predicted"/>
<dbReference type="CDD" id="cd22072">
    <property type="entry name" value="WH2_WAVE-2"/>
    <property type="match status" value="1"/>
</dbReference>
<feature type="compositionally biased region" description="Polar residues" evidence="1">
    <location>
        <begin position="415"/>
        <end position="437"/>
    </location>
</feature>
<dbReference type="Pfam" id="PF00786">
    <property type="entry name" value="PBD"/>
    <property type="match status" value="1"/>
</dbReference>
<gene>
    <name evidence="4" type="ORF">CBOVIS_LOCUS10817</name>
</gene>
<dbReference type="GO" id="GO:0005884">
    <property type="term" value="C:actin filament"/>
    <property type="evidence" value="ECO:0007669"/>
    <property type="project" value="TreeGrafter"/>
</dbReference>
<dbReference type="InterPro" id="IPR003124">
    <property type="entry name" value="WH2_dom"/>
</dbReference>
<feature type="compositionally biased region" description="Pro residues" evidence="1">
    <location>
        <begin position="500"/>
        <end position="518"/>
    </location>
</feature>
<feature type="compositionally biased region" description="Basic residues" evidence="1">
    <location>
        <begin position="241"/>
        <end position="251"/>
    </location>
</feature>
<feature type="compositionally biased region" description="Pro residues" evidence="1">
    <location>
        <begin position="530"/>
        <end position="543"/>
    </location>
</feature>
<dbReference type="Gene3D" id="3.90.810.10">
    <property type="entry name" value="CRIB domain"/>
    <property type="match status" value="1"/>
</dbReference>
<feature type="region of interest" description="Disordered" evidence="1">
    <location>
        <begin position="643"/>
        <end position="665"/>
    </location>
</feature>
<dbReference type="Gene3D" id="6.10.280.150">
    <property type="match status" value="1"/>
</dbReference>
<evidence type="ECO:0000313" key="5">
    <source>
        <dbReference type="Proteomes" id="UP000494206"/>
    </source>
</evidence>
<dbReference type="SMART" id="SM00246">
    <property type="entry name" value="WH2"/>
    <property type="match status" value="2"/>
</dbReference>
<feature type="domain" description="CRIB" evidence="2">
    <location>
        <begin position="337"/>
        <end position="350"/>
    </location>
</feature>
<dbReference type="PROSITE" id="PS51082">
    <property type="entry name" value="WH2"/>
    <property type="match status" value="2"/>
</dbReference>
<feature type="compositionally biased region" description="Basic residues" evidence="1">
    <location>
        <begin position="321"/>
        <end position="332"/>
    </location>
</feature>
<keyword evidence="5" id="KW-1185">Reference proteome</keyword>
<dbReference type="Pfam" id="PF02205">
    <property type="entry name" value="WH2"/>
    <property type="match status" value="2"/>
</dbReference>
<evidence type="ECO:0000313" key="4">
    <source>
        <dbReference type="EMBL" id="CAB3409127.1"/>
    </source>
</evidence>
<sequence>MWMVVSEDPAGRIRYQYHNLQNQTQPPPPPPPPPHMYHHYQSQRYGRGGCYRFPDPMSRASPSPQTPSHHYYQELEQYDNVNDDSSTSSSAEYQEPVYSTARYPAVASRQNFTRCYVPVASDAFYYYHERQQREPSPDYSPPLSRHRVRFQLPDDPVSKGEFVSSIYEDADYYASVSLNPDPPAMLVHRSNAGVSVMVPPTPTPKRDDAIYSAGSDSAESSSATPSSIEASTPPPIPPHPPARHRIQRRKEHGSCALVGIPSTPPNRGIDSNQGYGGRMRGGPPMAVATSQGITPIGTMAAPHSVIQTDNSNSGGGGWFRNNKKKKDKKVKIKKEDISNPTNFQHKAHVGWDQDSGFSNKVYDDDMDEATKNILKFAGVESNKLDPSEQRFVKKFIAKNYDKYISASVFDNTTTISSPMPTHQSQQPLNAWNSTPSRPTLPISAPVTASPAPPPPPARVESHGVAPARPPPPPPSTTRGQAPSRPLPQAPSPDSLSRPHGVPPPPPPPPPPAPAPPMPSGGVIPPISGGAPPPPPPPPPPPMPSSGGGGVSANLPPPQPGRANLLAEIQAGKQLKSVSNNSSASTSGNGDARGNMMAQIRQGAQLKHVDAEAEQERRKSTAAGVGGMGGLAGALAKALEERRMNMGIDDSSDDDEDEDDKNEWSD</sequence>
<feature type="domain" description="WH2" evidence="3">
    <location>
        <begin position="591"/>
        <end position="608"/>
    </location>
</feature>
<dbReference type="InterPro" id="IPR051412">
    <property type="entry name" value="Formin_Homology_Diaphanous_sf"/>
</dbReference>
<reference evidence="4 5" key="1">
    <citation type="submission" date="2020-04" db="EMBL/GenBank/DDBJ databases">
        <authorList>
            <person name="Laetsch R D."/>
            <person name="Stevens L."/>
            <person name="Kumar S."/>
            <person name="Blaxter L. M."/>
        </authorList>
    </citation>
    <scope>NUCLEOTIDE SEQUENCE [LARGE SCALE GENOMIC DNA]</scope>
</reference>
<dbReference type="PROSITE" id="PS50108">
    <property type="entry name" value="CRIB"/>
    <property type="match status" value="1"/>
</dbReference>
<organism evidence="4 5">
    <name type="scientific">Caenorhabditis bovis</name>
    <dbReference type="NCBI Taxonomy" id="2654633"/>
    <lineage>
        <taxon>Eukaryota</taxon>
        <taxon>Metazoa</taxon>
        <taxon>Ecdysozoa</taxon>
        <taxon>Nematoda</taxon>
        <taxon>Chromadorea</taxon>
        <taxon>Rhabditida</taxon>
        <taxon>Rhabditina</taxon>
        <taxon>Rhabditomorpha</taxon>
        <taxon>Rhabditoidea</taxon>
        <taxon>Rhabditidae</taxon>
        <taxon>Peloderinae</taxon>
        <taxon>Caenorhabditis</taxon>
    </lineage>
</organism>
<dbReference type="PANTHER" id="PTHR45691">
    <property type="entry name" value="PROTEIN DIAPHANOUS"/>
    <property type="match status" value="1"/>
</dbReference>
<feature type="compositionally biased region" description="Low complexity" evidence="1">
    <location>
        <begin position="519"/>
        <end position="529"/>
    </location>
</feature>
<comment type="caution">
    <text evidence="4">The sequence shown here is derived from an EMBL/GenBank/DDBJ whole genome shotgun (WGS) entry which is preliminary data.</text>
</comment>
<dbReference type="PANTHER" id="PTHR45691:SF6">
    <property type="entry name" value="PROTEIN DIAPHANOUS"/>
    <property type="match status" value="1"/>
</dbReference>
<accession>A0A8S1F881</accession>
<dbReference type="InterPro" id="IPR036936">
    <property type="entry name" value="CRIB_dom_sf"/>
</dbReference>
<dbReference type="InterPro" id="IPR000095">
    <property type="entry name" value="CRIB_dom"/>
</dbReference>
<dbReference type="GO" id="GO:0030041">
    <property type="term" value="P:actin filament polymerization"/>
    <property type="evidence" value="ECO:0007669"/>
    <property type="project" value="TreeGrafter"/>
</dbReference>